<dbReference type="PROSITE" id="PS50158">
    <property type="entry name" value="ZF_CCHC"/>
    <property type="match status" value="2"/>
</dbReference>
<keyword evidence="1" id="KW-0863">Zinc-finger</keyword>
<evidence type="ECO:0000313" key="4">
    <source>
        <dbReference type="RefSeq" id="XP_003737977.1"/>
    </source>
</evidence>
<reference evidence="4" key="1">
    <citation type="submission" date="2025-08" db="UniProtKB">
        <authorList>
            <consortium name="RefSeq"/>
        </authorList>
    </citation>
    <scope>IDENTIFICATION</scope>
</reference>
<name>A0AAJ6QKL7_9ACAR</name>
<evidence type="ECO:0000256" key="1">
    <source>
        <dbReference type="PROSITE-ProRule" id="PRU00047"/>
    </source>
</evidence>
<dbReference type="Proteomes" id="UP000694867">
    <property type="component" value="Unplaced"/>
</dbReference>
<dbReference type="AlphaFoldDB" id="A0AAJ6QKL7"/>
<dbReference type="GeneID" id="100906144"/>
<accession>A0AAJ6QKL7</accession>
<feature type="domain" description="CCHC-type" evidence="2">
    <location>
        <begin position="103"/>
        <end position="118"/>
    </location>
</feature>
<dbReference type="InterPro" id="IPR001878">
    <property type="entry name" value="Znf_CCHC"/>
</dbReference>
<sequence>MIEILDLDGATTNEEIAGRITEETGASELKIYEQTKLRSGAWRTKALLPRKSADKLITSGKIRIGLTFCRIVERFDIPLCFNCLSLGHINKHCKEPASLERACFKCTRTGHVPKECPNEKYCGEAEQTGHTSNSYNCQNYRKLMKEKIENLRRRK</sequence>
<keyword evidence="3" id="KW-1185">Reference proteome</keyword>
<dbReference type="RefSeq" id="XP_003737977.1">
    <property type="nucleotide sequence ID" value="XM_003737929.1"/>
</dbReference>
<dbReference type="SMART" id="SM00343">
    <property type="entry name" value="ZnF_C2HC"/>
    <property type="match status" value="2"/>
</dbReference>
<keyword evidence="1" id="KW-0479">Metal-binding</keyword>
<proteinExistence type="predicted"/>
<protein>
    <submittedName>
        <fullName evidence="4">Uncharacterized protein LOC100906144</fullName>
    </submittedName>
</protein>
<dbReference type="KEGG" id="goe:100906144"/>
<dbReference type="InterPro" id="IPR036875">
    <property type="entry name" value="Znf_CCHC_sf"/>
</dbReference>
<feature type="domain" description="CCHC-type" evidence="2">
    <location>
        <begin position="80"/>
        <end position="95"/>
    </location>
</feature>
<dbReference type="Gene3D" id="4.10.60.10">
    <property type="entry name" value="Zinc finger, CCHC-type"/>
    <property type="match status" value="1"/>
</dbReference>
<evidence type="ECO:0000313" key="3">
    <source>
        <dbReference type="Proteomes" id="UP000694867"/>
    </source>
</evidence>
<dbReference type="SUPFAM" id="SSF57756">
    <property type="entry name" value="Retrovirus zinc finger-like domains"/>
    <property type="match status" value="1"/>
</dbReference>
<keyword evidence="1" id="KW-0862">Zinc</keyword>
<gene>
    <name evidence="4" type="primary">LOC100906144</name>
</gene>
<dbReference type="GO" id="GO:0003676">
    <property type="term" value="F:nucleic acid binding"/>
    <property type="evidence" value="ECO:0007669"/>
    <property type="project" value="InterPro"/>
</dbReference>
<organism evidence="3 4">
    <name type="scientific">Galendromus occidentalis</name>
    <name type="common">western predatory mite</name>
    <dbReference type="NCBI Taxonomy" id="34638"/>
    <lineage>
        <taxon>Eukaryota</taxon>
        <taxon>Metazoa</taxon>
        <taxon>Ecdysozoa</taxon>
        <taxon>Arthropoda</taxon>
        <taxon>Chelicerata</taxon>
        <taxon>Arachnida</taxon>
        <taxon>Acari</taxon>
        <taxon>Parasitiformes</taxon>
        <taxon>Mesostigmata</taxon>
        <taxon>Gamasina</taxon>
        <taxon>Phytoseioidea</taxon>
        <taxon>Phytoseiidae</taxon>
        <taxon>Typhlodrominae</taxon>
        <taxon>Galendromus</taxon>
    </lineage>
</organism>
<dbReference type="GO" id="GO:0008270">
    <property type="term" value="F:zinc ion binding"/>
    <property type="evidence" value="ECO:0007669"/>
    <property type="project" value="UniProtKB-KW"/>
</dbReference>
<evidence type="ECO:0000259" key="2">
    <source>
        <dbReference type="PROSITE" id="PS50158"/>
    </source>
</evidence>